<feature type="transmembrane region" description="Helical" evidence="1">
    <location>
        <begin position="252"/>
        <end position="273"/>
    </location>
</feature>
<feature type="transmembrane region" description="Helical" evidence="1">
    <location>
        <begin position="344"/>
        <end position="369"/>
    </location>
</feature>
<evidence type="ECO:0000313" key="3">
    <source>
        <dbReference type="Proteomes" id="UP000261812"/>
    </source>
</evidence>
<dbReference type="EMBL" id="CP032152">
    <property type="protein sequence ID" value="QLL29256.1"/>
    <property type="molecule type" value="Genomic_DNA"/>
</dbReference>
<feature type="transmembrane region" description="Helical" evidence="1">
    <location>
        <begin position="381"/>
        <end position="401"/>
    </location>
</feature>
<proteinExistence type="predicted"/>
<dbReference type="RefSeq" id="WP_181494550.1">
    <property type="nucleotide sequence ID" value="NZ_CP032152.1"/>
</dbReference>
<accession>A0A7D6J0J0</accession>
<protein>
    <recommendedName>
        <fullName evidence="4">O-antigen ligase family protein</fullName>
    </recommendedName>
</protein>
<feature type="transmembrane region" description="Helical" evidence="1">
    <location>
        <begin position="21"/>
        <end position="42"/>
    </location>
</feature>
<dbReference type="AlphaFoldDB" id="A0A7D6J0J0"/>
<feature type="transmembrane region" description="Helical" evidence="1">
    <location>
        <begin position="54"/>
        <end position="72"/>
    </location>
</feature>
<dbReference type="Proteomes" id="UP000261812">
    <property type="component" value="Chromosome"/>
</dbReference>
<feature type="transmembrane region" description="Helical" evidence="1">
    <location>
        <begin position="102"/>
        <end position="120"/>
    </location>
</feature>
<gene>
    <name evidence="2" type="ORF">D3A95_13260</name>
</gene>
<keyword evidence="1" id="KW-0472">Membrane</keyword>
<dbReference type="KEGG" id="tsq:D3A95_13260"/>
<keyword evidence="1" id="KW-1133">Transmembrane helix</keyword>
<reference evidence="3" key="1">
    <citation type="submission" date="2018-09" db="EMBL/GenBank/DDBJ databases">
        <title>Complete genome sequence of thermophilic cyanobacteria strain Thermosynechococcus elongatus PKUAC-SCTE542.</title>
        <authorList>
            <person name="Liang Y."/>
            <person name="Tang J."/>
            <person name="Daroch M."/>
        </authorList>
    </citation>
    <scope>NUCLEOTIDE SEQUENCE [LARGE SCALE GENOMIC DNA]</scope>
    <source>
        <strain evidence="3">E542</strain>
    </source>
</reference>
<evidence type="ECO:0000313" key="2">
    <source>
        <dbReference type="EMBL" id="QLL29256.1"/>
    </source>
</evidence>
<feature type="transmembrane region" description="Helical" evidence="1">
    <location>
        <begin position="212"/>
        <end position="245"/>
    </location>
</feature>
<keyword evidence="1" id="KW-0812">Transmembrane</keyword>
<name>A0A7D6J0J0_9CYAN</name>
<feature type="transmembrane region" description="Helical" evidence="1">
    <location>
        <begin position="132"/>
        <end position="152"/>
    </location>
</feature>
<evidence type="ECO:0008006" key="4">
    <source>
        <dbReference type="Google" id="ProtNLM"/>
    </source>
</evidence>
<evidence type="ECO:0000256" key="1">
    <source>
        <dbReference type="SAM" id="Phobius"/>
    </source>
</evidence>
<feature type="transmembrane region" description="Helical" evidence="1">
    <location>
        <begin position="79"/>
        <end position="96"/>
    </location>
</feature>
<sequence length="423" mass="48516">MSNLYLPKEKAHSKKLKFFGFRNFILLTVLLFILFEVFQGLLRWLLLLIRLEPLIYLPRLSFFLLIFIIPLIKPKVNQKVLLITIFFALYTIWGIINLKNLVQALFGLWVLAPFLVGLWSSKLIDLRQQKTILIFLFFSASLGVLLNVLLTFPWSGLTIEIGGQVIEVSRQWTAFGVERYAGFSRASFNAASQTLVLAIYSTIFTEFKSLKVFVWLLSGFAIYLTNSKGCIFSWIVLTLFFITLIPVKEKRFFCLSWTIIAIILSLTMVILPISTLYTHYSIDYTNDLSLILLASFEDRLISVWPASFDLLNNLFYWLFGRGIGGIGAPQQYFESSRYLPADNLFVYLCVLFGLPIAILSLLSVILILIKTSKSMLYSKINKFKFCIILFILIYGNIVNILEEPVLALVFGLVLLDRKREGLC</sequence>
<organism evidence="2 3">
    <name type="scientific">Thermosynechococcus sichuanensis E542</name>
    <dbReference type="NCBI Taxonomy" id="2016101"/>
    <lineage>
        <taxon>Bacteria</taxon>
        <taxon>Bacillati</taxon>
        <taxon>Cyanobacteriota</taxon>
        <taxon>Cyanophyceae</taxon>
        <taxon>Acaryochloridales</taxon>
        <taxon>Thermosynechococcaceae</taxon>
        <taxon>Thermosynechococcus</taxon>
        <taxon>Thermosynechococcus sichuanensis</taxon>
    </lineage>
</organism>
<keyword evidence="3" id="KW-1185">Reference proteome</keyword>